<evidence type="ECO:0000256" key="12">
    <source>
        <dbReference type="RuleBase" id="RU000679"/>
    </source>
</evidence>
<comment type="subcellular location">
    <subcellularLocation>
        <location evidence="1">Membrane</location>
        <topology evidence="1">Multi-pass membrane protein</topology>
    </subcellularLocation>
</comment>
<dbReference type="Pfam" id="PF00858">
    <property type="entry name" value="ASC"/>
    <property type="match status" value="1"/>
</dbReference>
<evidence type="ECO:0000256" key="11">
    <source>
        <dbReference type="ARBA" id="ARBA00023303"/>
    </source>
</evidence>
<protein>
    <submittedName>
        <fullName evidence="14">CSON001993 protein</fullName>
    </submittedName>
</protein>
<evidence type="ECO:0000256" key="6">
    <source>
        <dbReference type="ARBA" id="ARBA00022989"/>
    </source>
</evidence>
<dbReference type="Gene3D" id="1.10.287.770">
    <property type="entry name" value="YojJ-like"/>
    <property type="match status" value="1"/>
</dbReference>
<keyword evidence="9 13" id="KW-0472">Membrane</keyword>
<dbReference type="GO" id="GO:0005886">
    <property type="term" value="C:plasma membrane"/>
    <property type="evidence" value="ECO:0007669"/>
    <property type="project" value="TreeGrafter"/>
</dbReference>
<keyword evidence="11 12" id="KW-0407">Ion channel</keyword>
<dbReference type="InterPro" id="IPR001873">
    <property type="entry name" value="ENaC"/>
</dbReference>
<evidence type="ECO:0000256" key="9">
    <source>
        <dbReference type="ARBA" id="ARBA00023136"/>
    </source>
</evidence>
<evidence type="ECO:0000256" key="13">
    <source>
        <dbReference type="SAM" id="Phobius"/>
    </source>
</evidence>
<evidence type="ECO:0000313" key="14">
    <source>
        <dbReference type="EMBL" id="SSX30026.1"/>
    </source>
</evidence>
<evidence type="ECO:0000256" key="5">
    <source>
        <dbReference type="ARBA" id="ARBA00022692"/>
    </source>
</evidence>
<comment type="similarity">
    <text evidence="2 12">Belongs to the amiloride-sensitive sodium channel (TC 1.A.6) family.</text>
</comment>
<dbReference type="VEuPathDB" id="VectorBase:CSON001993"/>
<keyword evidence="5 12" id="KW-0812">Transmembrane</keyword>
<dbReference type="PRINTS" id="PR01078">
    <property type="entry name" value="AMINACHANNEL"/>
</dbReference>
<keyword evidence="4 12" id="KW-0894">Sodium channel</keyword>
<gene>
    <name evidence="14" type="primary">CSON001993</name>
</gene>
<dbReference type="Gene3D" id="1.10.287.820">
    <property type="entry name" value="Acid-sensing ion channel domain"/>
    <property type="match status" value="1"/>
</dbReference>
<keyword evidence="10 12" id="KW-0739">Sodium transport</keyword>
<keyword evidence="7" id="KW-0915">Sodium</keyword>
<evidence type="ECO:0000256" key="2">
    <source>
        <dbReference type="ARBA" id="ARBA00007193"/>
    </source>
</evidence>
<dbReference type="GO" id="GO:0015280">
    <property type="term" value="F:ligand-gated sodium channel activity"/>
    <property type="evidence" value="ECO:0007669"/>
    <property type="project" value="TreeGrafter"/>
</dbReference>
<dbReference type="PANTHER" id="PTHR11690:SF288">
    <property type="entry name" value="AMILORIDE-SENSITIVE NA+ CHANNEL-RELATED"/>
    <property type="match status" value="1"/>
</dbReference>
<name>A0A336MID0_CULSO</name>
<sequence>MDIERSDTNIEMEIFIEKKSVIKKTIWTYTKEKILHSFIFIGCLITNLFNEFCNSTTIHGFSYLGTRTKYEKYLWIIFCFMSFCGCCTQIIEIFQKWDENPTILVFDQKLTSVTEIEYPAITICGQRLPNMNKFNYENHFDCWQKEPDYNSFSDDELHFIEFMYQLCSSVGNCHSKIKSLNKIARNHTKTFFADPELKFLEKYLISSFLSFSHCSTMLGIKEKDNENCNDMFRRIVLHEGLCYTFNMNTKQNLLRDDVIFPLADYRNLDTYKKDLKPNSVPKQFKLKTALDKFVINMKMYDDFKITNVTKCISPFLIYIHNPNEVPWNTRFVHTLSFDDFRQADLKITPKAIKSDAYIKKLSPQKRKCCFKDECPLEFFKIYTKNNCLLECYMKRMFKPCNCSTFDLPRKKGQIICTSQNITNCGLSLEIRASNYKCDNCMDDCDQLEFNVKINNNNDLTEGNKFDMTTVEYFRDNMKKKYLYAILHERNISSDTFPSDFWNNFTKIDELLETDEFNPGFDIFSFKPISIAIQFDSLEFLAMQRISTYTFVDFIAQIGGSLGLFMGVSILSIVEIVYFLTVRLFKPIKEKLNL</sequence>
<evidence type="ECO:0000256" key="8">
    <source>
        <dbReference type="ARBA" id="ARBA00023065"/>
    </source>
</evidence>
<evidence type="ECO:0000256" key="3">
    <source>
        <dbReference type="ARBA" id="ARBA00022448"/>
    </source>
</evidence>
<reference evidence="14" key="1">
    <citation type="submission" date="2018-07" db="EMBL/GenBank/DDBJ databases">
        <authorList>
            <person name="Quirk P.G."/>
            <person name="Krulwich T.A."/>
        </authorList>
    </citation>
    <scope>NUCLEOTIDE SEQUENCE</scope>
</reference>
<evidence type="ECO:0000256" key="1">
    <source>
        <dbReference type="ARBA" id="ARBA00004141"/>
    </source>
</evidence>
<accession>A0A336MID0</accession>
<feature type="transmembrane region" description="Helical" evidence="13">
    <location>
        <begin position="73"/>
        <end position="91"/>
    </location>
</feature>
<proteinExistence type="inferred from homology"/>
<dbReference type="PANTHER" id="PTHR11690">
    <property type="entry name" value="AMILORIDE-SENSITIVE SODIUM CHANNEL-RELATED"/>
    <property type="match status" value="1"/>
</dbReference>
<evidence type="ECO:0000256" key="4">
    <source>
        <dbReference type="ARBA" id="ARBA00022461"/>
    </source>
</evidence>
<organism evidence="14">
    <name type="scientific">Culicoides sonorensis</name>
    <name type="common">Biting midge</name>
    <dbReference type="NCBI Taxonomy" id="179676"/>
    <lineage>
        <taxon>Eukaryota</taxon>
        <taxon>Metazoa</taxon>
        <taxon>Ecdysozoa</taxon>
        <taxon>Arthropoda</taxon>
        <taxon>Hexapoda</taxon>
        <taxon>Insecta</taxon>
        <taxon>Pterygota</taxon>
        <taxon>Neoptera</taxon>
        <taxon>Endopterygota</taxon>
        <taxon>Diptera</taxon>
        <taxon>Nematocera</taxon>
        <taxon>Chironomoidea</taxon>
        <taxon>Ceratopogonidae</taxon>
        <taxon>Ceratopogoninae</taxon>
        <taxon>Culicoides</taxon>
        <taxon>Monoculicoides</taxon>
    </lineage>
</organism>
<keyword evidence="3 12" id="KW-0813">Transport</keyword>
<keyword evidence="8 12" id="KW-0406">Ion transport</keyword>
<keyword evidence="6 13" id="KW-1133">Transmembrane helix</keyword>
<feature type="transmembrane region" description="Helical" evidence="13">
    <location>
        <begin position="553"/>
        <end position="580"/>
    </location>
</feature>
<evidence type="ECO:0000256" key="10">
    <source>
        <dbReference type="ARBA" id="ARBA00023201"/>
    </source>
</evidence>
<dbReference type="EMBL" id="UFQT01001322">
    <property type="protein sequence ID" value="SSX30026.1"/>
    <property type="molecule type" value="Genomic_DNA"/>
</dbReference>
<dbReference type="AlphaFoldDB" id="A0A336MID0"/>
<evidence type="ECO:0000256" key="7">
    <source>
        <dbReference type="ARBA" id="ARBA00023053"/>
    </source>
</evidence>